<dbReference type="InterPro" id="IPR000182">
    <property type="entry name" value="GNAT_dom"/>
</dbReference>
<dbReference type="KEGG" id="abom:D7I45_04875"/>
<dbReference type="Gene3D" id="3.40.630.30">
    <property type="match status" value="1"/>
</dbReference>
<evidence type="ECO:0000313" key="3">
    <source>
        <dbReference type="Proteomes" id="UP000272003"/>
    </source>
</evidence>
<dbReference type="GO" id="GO:0016747">
    <property type="term" value="F:acyltransferase activity, transferring groups other than amino-acyl groups"/>
    <property type="evidence" value="ECO:0007669"/>
    <property type="project" value="InterPro"/>
</dbReference>
<sequence length="169" mass="19100">MINSTDINVKIAQPHDAEEVIQLLSQLKSESDSFTIDPKLGELPVEAQAREIMLINQTRSFLMVIARYKDKLVGIATVQELEESGFGEIGVAVLKDYWHQSVGTHLINFVINWGIHDSNLERLLLLVKKTNSNAVGLYKKCGFNNSKKRIINAKGMVQSTIEMQYRLKK</sequence>
<dbReference type="PANTHER" id="PTHR43415:SF3">
    <property type="entry name" value="GNAT-FAMILY ACETYLTRANSFERASE"/>
    <property type="match status" value="1"/>
</dbReference>
<name>A0A387AT70_9LACO</name>
<dbReference type="CDD" id="cd04301">
    <property type="entry name" value="NAT_SF"/>
    <property type="match status" value="1"/>
</dbReference>
<dbReference type="InterPro" id="IPR016181">
    <property type="entry name" value="Acyl_CoA_acyltransferase"/>
</dbReference>
<dbReference type="AlphaFoldDB" id="A0A387AT70"/>
<dbReference type="Proteomes" id="UP000272003">
    <property type="component" value="Chromosome"/>
</dbReference>
<feature type="domain" description="N-acetyltransferase" evidence="1">
    <location>
        <begin position="7"/>
        <end position="168"/>
    </location>
</feature>
<proteinExistence type="predicted"/>
<accession>A0A387AT70</accession>
<dbReference type="PANTHER" id="PTHR43415">
    <property type="entry name" value="SPERMIDINE N(1)-ACETYLTRANSFERASE"/>
    <property type="match status" value="1"/>
</dbReference>
<keyword evidence="2" id="KW-0808">Transferase</keyword>
<dbReference type="EMBL" id="CP032626">
    <property type="protein sequence ID" value="AYF92848.1"/>
    <property type="molecule type" value="Genomic_DNA"/>
</dbReference>
<dbReference type="OrthoDB" id="948250at2"/>
<evidence type="ECO:0000259" key="1">
    <source>
        <dbReference type="PROSITE" id="PS51186"/>
    </source>
</evidence>
<evidence type="ECO:0000313" key="2">
    <source>
        <dbReference type="EMBL" id="AYF92848.1"/>
    </source>
</evidence>
<gene>
    <name evidence="2" type="ORF">D7I45_04875</name>
</gene>
<dbReference type="RefSeq" id="WP_120784613.1">
    <property type="nucleotide sequence ID" value="NZ_CP032626.1"/>
</dbReference>
<keyword evidence="3" id="KW-1185">Reference proteome</keyword>
<dbReference type="Pfam" id="PF00583">
    <property type="entry name" value="Acetyltransf_1"/>
    <property type="match status" value="1"/>
</dbReference>
<dbReference type="PROSITE" id="PS51186">
    <property type="entry name" value="GNAT"/>
    <property type="match status" value="1"/>
</dbReference>
<dbReference type="SUPFAM" id="SSF55729">
    <property type="entry name" value="Acyl-CoA N-acyltransferases (Nat)"/>
    <property type="match status" value="1"/>
</dbReference>
<reference evidence="2 3" key="1">
    <citation type="submission" date="2018-09" db="EMBL/GenBank/DDBJ databases">
        <title>Genome sequencing of strain BHWM-4.</title>
        <authorList>
            <person name="Heo J."/>
            <person name="Kim S.-J."/>
            <person name="Kwon S.-W."/>
        </authorList>
    </citation>
    <scope>NUCLEOTIDE SEQUENCE [LARGE SCALE GENOMIC DNA]</scope>
    <source>
        <strain evidence="2 3">BHWM-4</strain>
    </source>
</reference>
<organism evidence="2 3">
    <name type="scientific">Apilactobacillus bombintestini</name>
    <dbReference type="NCBI Taxonomy" id="2419772"/>
    <lineage>
        <taxon>Bacteria</taxon>
        <taxon>Bacillati</taxon>
        <taxon>Bacillota</taxon>
        <taxon>Bacilli</taxon>
        <taxon>Lactobacillales</taxon>
        <taxon>Lactobacillaceae</taxon>
        <taxon>Apilactobacillus</taxon>
    </lineage>
</organism>
<protein>
    <submittedName>
        <fullName evidence="2">GNAT family N-acetyltransferase</fullName>
    </submittedName>
</protein>